<dbReference type="AlphaFoldDB" id="A0A644X157"/>
<evidence type="ECO:0008006" key="3">
    <source>
        <dbReference type="Google" id="ProtNLM"/>
    </source>
</evidence>
<dbReference type="EMBL" id="VSSQ01001621">
    <property type="protein sequence ID" value="MPM09862.1"/>
    <property type="molecule type" value="Genomic_DNA"/>
</dbReference>
<comment type="caution">
    <text evidence="2">The sequence shown here is derived from an EMBL/GenBank/DDBJ whole genome shotgun (WGS) entry which is preliminary data.</text>
</comment>
<feature type="transmembrane region" description="Helical" evidence="1">
    <location>
        <begin position="135"/>
        <end position="152"/>
    </location>
</feature>
<feature type="transmembrane region" description="Helical" evidence="1">
    <location>
        <begin position="164"/>
        <end position="185"/>
    </location>
</feature>
<gene>
    <name evidence="2" type="ORF">SDC9_56185</name>
</gene>
<organism evidence="2">
    <name type="scientific">bioreactor metagenome</name>
    <dbReference type="NCBI Taxonomy" id="1076179"/>
    <lineage>
        <taxon>unclassified sequences</taxon>
        <taxon>metagenomes</taxon>
        <taxon>ecological metagenomes</taxon>
    </lineage>
</organism>
<proteinExistence type="predicted"/>
<name>A0A644X157_9ZZZZ</name>
<evidence type="ECO:0000313" key="2">
    <source>
        <dbReference type="EMBL" id="MPM09862.1"/>
    </source>
</evidence>
<keyword evidence="1" id="KW-1133">Transmembrane helix</keyword>
<keyword evidence="1" id="KW-0472">Membrane</keyword>
<reference evidence="2" key="1">
    <citation type="submission" date="2019-08" db="EMBL/GenBank/DDBJ databases">
        <authorList>
            <person name="Kucharzyk K."/>
            <person name="Murdoch R.W."/>
            <person name="Higgins S."/>
            <person name="Loffler F."/>
        </authorList>
    </citation>
    <scope>NUCLEOTIDE SEQUENCE</scope>
</reference>
<keyword evidence="1" id="KW-0812">Transmembrane</keyword>
<feature type="transmembrane region" description="Helical" evidence="1">
    <location>
        <begin position="35"/>
        <end position="57"/>
    </location>
</feature>
<sequence>MPALGSFCPALIFALACNLDTVLLAAGHALDGNALSRYGAMIIATITTLVTVLALFLGARAAGMLPLGGIPAFGSLVLIFMGIWFLLDALAKRNMTPDPNVSGGDFAALCSLSAALGINNAGAGVAAGISGVSPLWGGTVNFGVTLIALALGHRLGRLTAGKPMGGWALACSGVLLLLLGLLGLLT</sequence>
<accession>A0A644X157</accession>
<evidence type="ECO:0000256" key="1">
    <source>
        <dbReference type="SAM" id="Phobius"/>
    </source>
</evidence>
<protein>
    <recommendedName>
        <fullName evidence="3">Manganese efflux pump MntP</fullName>
    </recommendedName>
</protein>
<feature type="transmembrane region" description="Helical" evidence="1">
    <location>
        <begin position="64"/>
        <end position="86"/>
    </location>
</feature>
<feature type="transmembrane region" description="Helical" evidence="1">
    <location>
        <begin position="106"/>
        <end position="128"/>
    </location>
</feature>